<evidence type="ECO:0000256" key="2">
    <source>
        <dbReference type="ARBA" id="ARBA00022729"/>
    </source>
</evidence>
<evidence type="ECO:0000256" key="1">
    <source>
        <dbReference type="ARBA" id="ARBA00022536"/>
    </source>
</evidence>
<keyword evidence="4" id="KW-1015">Disulfide bond</keyword>
<dbReference type="CDD" id="cd00054">
    <property type="entry name" value="EGF_CA"/>
    <property type="match status" value="1"/>
</dbReference>
<dbReference type="GO" id="GO:0005509">
    <property type="term" value="F:calcium ion binding"/>
    <property type="evidence" value="ECO:0007669"/>
    <property type="project" value="InterPro"/>
</dbReference>
<keyword evidence="1 5" id="KW-0245">EGF-like domain</keyword>
<protein>
    <submittedName>
        <fullName evidence="9">Uromodulin</fullName>
    </submittedName>
</protein>
<name>A0AAD9PTU3_ACRCE</name>
<dbReference type="Gene3D" id="2.10.25.10">
    <property type="entry name" value="Laminin"/>
    <property type="match status" value="1"/>
</dbReference>
<evidence type="ECO:0000313" key="10">
    <source>
        <dbReference type="Proteomes" id="UP001249851"/>
    </source>
</evidence>
<keyword evidence="10" id="KW-1185">Reference proteome</keyword>
<gene>
    <name evidence="9" type="ORF">P5673_030726</name>
</gene>
<comment type="caution">
    <text evidence="5">Lacks conserved residue(s) required for the propagation of feature annotation.</text>
</comment>
<dbReference type="PROSITE" id="PS50026">
    <property type="entry name" value="EGF_3"/>
    <property type="match status" value="1"/>
</dbReference>
<dbReference type="SUPFAM" id="SSF57196">
    <property type="entry name" value="EGF/Laminin"/>
    <property type="match status" value="1"/>
</dbReference>
<dbReference type="PANTHER" id="PTHR36191:SF4">
    <property type="entry name" value="VWFD DOMAIN-CONTAINING PROTEIN"/>
    <property type="match status" value="1"/>
</dbReference>
<sequence length="414" mass="46171">MAKNSHSYHAVVIFLTCCVSLQACADDLKCIHGTYAEYGTMLRGHVFQEHNAANILACIPLGSIQEVPAASCLEIKASEGTSAVSGNYWLDSIKPGQVTLVTCDMRTGDLDECASGTHNCINGTADCTNTVGSYKCSCKSGHHGDGRNHCVLVDECKNYQILSSADRKVTHGSWPRLCDKNLEPGWFRFLGAAGVKMPTWCIPRNRCGTDIPGWLNGTHPEIYEGIVKRQVHFHWGLSCRYWSVDIQVRNCSGGRPISPSLPVGDDSYLNLSSQKRPTGRNLGGNRSVRRSGTTSRECRNYQHKEKADRKVKYRPYHRLCDGTLGPGWFRFHGDAGRKMPTWCTPTYRCGSLRTGCLNSAHHQKHEGNVTRQACFRYGYSCCRFFHNIQVRNCGGYYMYYLTASICIARYCGTD</sequence>
<feature type="region of interest" description="Disordered" evidence="6">
    <location>
        <begin position="274"/>
        <end position="300"/>
    </location>
</feature>
<feature type="domain" description="EGF-like" evidence="8">
    <location>
        <begin position="109"/>
        <end position="151"/>
    </location>
</feature>
<organism evidence="9 10">
    <name type="scientific">Acropora cervicornis</name>
    <name type="common">Staghorn coral</name>
    <dbReference type="NCBI Taxonomy" id="6130"/>
    <lineage>
        <taxon>Eukaryota</taxon>
        <taxon>Metazoa</taxon>
        <taxon>Cnidaria</taxon>
        <taxon>Anthozoa</taxon>
        <taxon>Hexacorallia</taxon>
        <taxon>Scleractinia</taxon>
        <taxon>Astrocoeniina</taxon>
        <taxon>Acroporidae</taxon>
        <taxon>Acropora</taxon>
    </lineage>
</organism>
<dbReference type="InterPro" id="IPR000742">
    <property type="entry name" value="EGF"/>
</dbReference>
<evidence type="ECO:0000256" key="3">
    <source>
        <dbReference type="ARBA" id="ARBA00022737"/>
    </source>
</evidence>
<dbReference type="InterPro" id="IPR018097">
    <property type="entry name" value="EGF_Ca-bd_CS"/>
</dbReference>
<dbReference type="PROSITE" id="PS51257">
    <property type="entry name" value="PROKAR_LIPOPROTEIN"/>
    <property type="match status" value="1"/>
</dbReference>
<comment type="caution">
    <text evidence="9">The sequence shown here is derived from an EMBL/GenBank/DDBJ whole genome shotgun (WGS) entry which is preliminary data.</text>
</comment>
<dbReference type="PROSITE" id="PS01187">
    <property type="entry name" value="EGF_CA"/>
    <property type="match status" value="1"/>
</dbReference>
<dbReference type="InterPro" id="IPR001881">
    <property type="entry name" value="EGF-like_Ca-bd_dom"/>
</dbReference>
<evidence type="ECO:0000313" key="9">
    <source>
        <dbReference type="EMBL" id="KAK2548977.1"/>
    </source>
</evidence>
<reference evidence="9" key="2">
    <citation type="journal article" date="2023" name="Science">
        <title>Genomic signatures of disease resistance in endangered staghorn corals.</title>
        <authorList>
            <person name="Vollmer S.V."/>
            <person name="Selwyn J.D."/>
            <person name="Despard B.A."/>
            <person name="Roesel C.L."/>
        </authorList>
    </citation>
    <scope>NUCLEOTIDE SEQUENCE</scope>
    <source>
        <strain evidence="9">K2</strain>
    </source>
</reference>
<dbReference type="Pfam" id="PF07645">
    <property type="entry name" value="EGF_CA"/>
    <property type="match status" value="1"/>
</dbReference>
<evidence type="ECO:0000256" key="6">
    <source>
        <dbReference type="SAM" id="MobiDB-lite"/>
    </source>
</evidence>
<accession>A0AAD9PTU3</accession>
<dbReference type="Pfam" id="PF23283">
    <property type="entry name" value="D8C_UMOD"/>
    <property type="match status" value="1"/>
</dbReference>
<dbReference type="FunFam" id="2.10.25.10:FF:000038">
    <property type="entry name" value="Fibrillin 2"/>
    <property type="match status" value="1"/>
</dbReference>
<dbReference type="AlphaFoldDB" id="A0AAD9PTU3"/>
<evidence type="ECO:0000256" key="4">
    <source>
        <dbReference type="ARBA" id="ARBA00023157"/>
    </source>
</evidence>
<dbReference type="EMBL" id="JARQWQ010000134">
    <property type="protein sequence ID" value="KAK2548977.1"/>
    <property type="molecule type" value="Genomic_DNA"/>
</dbReference>
<proteinExistence type="predicted"/>
<dbReference type="SMART" id="SM00181">
    <property type="entry name" value="EGF"/>
    <property type="match status" value="1"/>
</dbReference>
<reference evidence="9" key="1">
    <citation type="journal article" date="2023" name="G3 (Bethesda)">
        <title>Whole genome assembly and annotation of the endangered Caribbean coral Acropora cervicornis.</title>
        <authorList>
            <person name="Selwyn J.D."/>
            <person name="Vollmer S.V."/>
        </authorList>
    </citation>
    <scope>NUCLEOTIDE SEQUENCE</scope>
    <source>
        <strain evidence="9">K2</strain>
    </source>
</reference>
<dbReference type="SMART" id="SM00179">
    <property type="entry name" value="EGF_CA"/>
    <property type="match status" value="1"/>
</dbReference>
<evidence type="ECO:0000259" key="8">
    <source>
        <dbReference type="PROSITE" id="PS50026"/>
    </source>
</evidence>
<dbReference type="InterPro" id="IPR000152">
    <property type="entry name" value="EGF-type_Asp/Asn_hydroxyl_site"/>
</dbReference>
<feature type="chain" id="PRO_5042020926" evidence="7">
    <location>
        <begin position="26"/>
        <end position="414"/>
    </location>
</feature>
<dbReference type="InterPro" id="IPR057774">
    <property type="entry name" value="D8C_UMOD/GP2/OIT3-like"/>
</dbReference>
<evidence type="ECO:0000256" key="7">
    <source>
        <dbReference type="SAM" id="SignalP"/>
    </source>
</evidence>
<dbReference type="PROSITE" id="PS00010">
    <property type="entry name" value="ASX_HYDROXYL"/>
    <property type="match status" value="1"/>
</dbReference>
<evidence type="ECO:0000256" key="5">
    <source>
        <dbReference type="PROSITE-ProRule" id="PRU00076"/>
    </source>
</evidence>
<dbReference type="PANTHER" id="PTHR36191">
    <property type="entry name" value="ENDO/EXONUCLEASE/PHOSPHATASE DOMAIN-CONTAINING PROTEIN-RELATED"/>
    <property type="match status" value="1"/>
</dbReference>
<keyword evidence="3" id="KW-0677">Repeat</keyword>
<dbReference type="InterPro" id="IPR049883">
    <property type="entry name" value="NOTCH1_EGF-like"/>
</dbReference>
<keyword evidence="2 7" id="KW-0732">Signal</keyword>
<dbReference type="Proteomes" id="UP001249851">
    <property type="component" value="Unassembled WGS sequence"/>
</dbReference>
<feature type="signal peptide" evidence="7">
    <location>
        <begin position="1"/>
        <end position="25"/>
    </location>
</feature>